<gene>
    <name evidence="3" type="ORF">MLIT_00450</name>
</gene>
<dbReference type="GO" id="GO:0016887">
    <property type="term" value="F:ATP hydrolysis activity"/>
    <property type="evidence" value="ECO:0007669"/>
    <property type="project" value="InterPro"/>
</dbReference>
<accession>A0AAD1IHB5</accession>
<dbReference type="GO" id="GO:0005524">
    <property type="term" value="F:ATP binding"/>
    <property type="evidence" value="ECO:0007669"/>
    <property type="project" value="InterPro"/>
</dbReference>
<dbReference type="PANTHER" id="PTHR43581">
    <property type="entry name" value="ATP/GTP PHOSPHATASE"/>
    <property type="match status" value="1"/>
</dbReference>
<dbReference type="InterPro" id="IPR003959">
    <property type="entry name" value="ATPase_AAA_core"/>
</dbReference>
<sequence>MEGSRMRIRRVDIQNFRGIKFASWRLPKERSFLALIGPGDSTKTTLLTAIERTLHDRAGMTFVDTDFYGAKVDEPIRIRVAVADLPDQLITMDTFGTFLSGIDDAGEWSHDPTSESERCVIVELLVEADLEPVWQSYRPPLGGPDVQEDDPHPVRSAQRARITAYRIDDRIDAHLRWSSSSSLGKLTSKRGNTKATLTAANRAARDAASAAVTDDLKVLAREVQEAVHTIGTARFDDLKPGLDVSLSNTRGNLALFEGDVPLTNFGLGTRRLTGAATQQLANGGSATLLVDEVEYGLEPHRLVHLLSYLKNKDAFSQVFITTHSPTALRHLEPDDLAMVRATAAGTTYVRSLGDPPSLRPLLKTSPEAFLSRRIVINEGKTEYGVVLRLLQKWDDRLEQAVPSAALGVVALEGNGGTGSCKWAKEFLSVGYEVVLFIDSDDSNANALVSDVQTLGGVVVQWPDGACIESAVCAQLDETGLNGYIAAALEVAEDADAAKQSFSDNLRTYAVVNSVTPQGVELLDINTWTAAGIDLDACRSAIALVSKSKSWFKRVDKGQRLGTFILETPSLQTGKFKATIDQLRAAIYAESLAGQALTQPLDDDHAQSETRERQPGTHPGAVSGPAHA</sequence>
<dbReference type="Proteomes" id="UP000466607">
    <property type="component" value="Chromosome"/>
</dbReference>
<evidence type="ECO:0000313" key="4">
    <source>
        <dbReference type="Proteomes" id="UP000466607"/>
    </source>
</evidence>
<feature type="compositionally biased region" description="Basic and acidic residues" evidence="1">
    <location>
        <begin position="601"/>
        <end position="614"/>
    </location>
</feature>
<evidence type="ECO:0000259" key="2">
    <source>
        <dbReference type="Pfam" id="PF13304"/>
    </source>
</evidence>
<dbReference type="Pfam" id="PF13304">
    <property type="entry name" value="AAA_21"/>
    <property type="match status" value="1"/>
</dbReference>
<dbReference type="InterPro" id="IPR027417">
    <property type="entry name" value="P-loop_NTPase"/>
</dbReference>
<feature type="region of interest" description="Disordered" evidence="1">
    <location>
        <begin position="599"/>
        <end position="627"/>
    </location>
</feature>
<keyword evidence="4" id="KW-1185">Reference proteome</keyword>
<evidence type="ECO:0000313" key="3">
    <source>
        <dbReference type="EMBL" id="BBY14453.1"/>
    </source>
</evidence>
<organism evidence="3 4">
    <name type="scientific">Mycolicibacterium litorale</name>
    <dbReference type="NCBI Taxonomy" id="758802"/>
    <lineage>
        <taxon>Bacteria</taxon>
        <taxon>Bacillati</taxon>
        <taxon>Actinomycetota</taxon>
        <taxon>Actinomycetes</taxon>
        <taxon>Mycobacteriales</taxon>
        <taxon>Mycobacteriaceae</taxon>
        <taxon>Mycolicibacterium</taxon>
    </lineage>
</organism>
<dbReference type="SUPFAM" id="SSF52540">
    <property type="entry name" value="P-loop containing nucleoside triphosphate hydrolases"/>
    <property type="match status" value="1"/>
</dbReference>
<dbReference type="AlphaFoldDB" id="A0AAD1IHB5"/>
<protein>
    <recommendedName>
        <fullName evidence="2">ATPase AAA-type core domain-containing protein</fullName>
    </recommendedName>
</protein>
<evidence type="ECO:0000256" key="1">
    <source>
        <dbReference type="SAM" id="MobiDB-lite"/>
    </source>
</evidence>
<dbReference type="EMBL" id="AP022586">
    <property type="protein sequence ID" value="BBY14453.1"/>
    <property type="molecule type" value="Genomic_DNA"/>
</dbReference>
<dbReference type="InterPro" id="IPR051396">
    <property type="entry name" value="Bact_Antivir_Def_Nuclease"/>
</dbReference>
<dbReference type="Gene3D" id="3.40.50.300">
    <property type="entry name" value="P-loop containing nucleotide triphosphate hydrolases"/>
    <property type="match status" value="2"/>
</dbReference>
<feature type="domain" description="ATPase AAA-type core" evidence="2">
    <location>
        <begin position="32"/>
        <end position="328"/>
    </location>
</feature>
<dbReference type="PANTHER" id="PTHR43581:SF4">
    <property type="entry name" value="ATP_GTP PHOSPHATASE"/>
    <property type="match status" value="1"/>
</dbReference>
<reference evidence="3 4" key="1">
    <citation type="journal article" date="2019" name="Emerg. Microbes Infect.">
        <title>Comprehensive subspecies identification of 175 nontuberculous mycobacteria species based on 7547 genomic profiles.</title>
        <authorList>
            <person name="Matsumoto Y."/>
            <person name="Kinjo T."/>
            <person name="Motooka D."/>
            <person name="Nabeya D."/>
            <person name="Jung N."/>
            <person name="Uechi K."/>
            <person name="Horii T."/>
            <person name="Iida T."/>
            <person name="Fujita J."/>
            <person name="Nakamura S."/>
        </authorList>
    </citation>
    <scope>NUCLEOTIDE SEQUENCE [LARGE SCALE GENOMIC DNA]</scope>
    <source>
        <strain evidence="3 4">JCM 17423</strain>
    </source>
</reference>
<name>A0AAD1IHB5_9MYCO</name>
<proteinExistence type="predicted"/>